<dbReference type="Pfam" id="PF02678">
    <property type="entry name" value="Pirin"/>
    <property type="match status" value="1"/>
</dbReference>
<comment type="cofactor">
    <cofactor evidence="2">
        <name>Fe cation</name>
        <dbReference type="ChEBI" id="CHEBI:24875"/>
    </cofactor>
    <text evidence="2">Binds 1 Fe cation per subunit.</text>
</comment>
<feature type="binding site" evidence="2">
    <location>
        <position position="118"/>
    </location>
    <ligand>
        <name>Fe cation</name>
        <dbReference type="ChEBI" id="CHEBI:24875"/>
    </ligand>
</feature>
<dbReference type="Gene3D" id="2.60.120.10">
    <property type="entry name" value="Jelly Rolls"/>
    <property type="match status" value="2"/>
</dbReference>
<feature type="domain" description="Pirin C-terminal" evidence="5">
    <location>
        <begin position="205"/>
        <end position="314"/>
    </location>
</feature>
<evidence type="ECO:0000313" key="6">
    <source>
        <dbReference type="EMBL" id="CAG9294637.1"/>
    </source>
</evidence>
<reference evidence="6" key="1">
    <citation type="submission" date="2022-02" db="EMBL/GenBank/DDBJ databases">
        <authorList>
            <person name="Giguere J D."/>
        </authorList>
    </citation>
    <scope>NUCLEOTIDE SEQUENCE</scope>
    <source>
        <strain evidence="6">CCAP 1055/1</strain>
    </source>
</reference>
<proteinExistence type="inferred from homology"/>
<dbReference type="InterPro" id="IPR003829">
    <property type="entry name" value="Pirin_N_dom"/>
</dbReference>
<evidence type="ECO:0000259" key="5">
    <source>
        <dbReference type="Pfam" id="PF05726"/>
    </source>
</evidence>
<name>A0A8J9TG91_PHATR</name>
<gene>
    <name evidence="6" type="ORF">PTTT1_LOCUS55333</name>
</gene>
<dbReference type="InterPro" id="IPR012093">
    <property type="entry name" value="Pirin"/>
</dbReference>
<dbReference type="Pfam" id="PF05726">
    <property type="entry name" value="Pirin_C"/>
    <property type="match status" value="1"/>
</dbReference>
<dbReference type="InterPro" id="IPR014710">
    <property type="entry name" value="RmlC-like_jellyroll"/>
</dbReference>
<dbReference type="PANTHER" id="PTHR13903:SF8">
    <property type="entry name" value="PIRIN"/>
    <property type="match status" value="1"/>
</dbReference>
<evidence type="ECO:0008006" key="7">
    <source>
        <dbReference type="Google" id="ProtNLM"/>
    </source>
</evidence>
<feature type="domain" description="Pirin N-terminal" evidence="4">
    <location>
        <begin position="62"/>
        <end position="140"/>
    </location>
</feature>
<dbReference type="CDD" id="cd02909">
    <property type="entry name" value="cupin_pirin_N"/>
    <property type="match status" value="1"/>
</dbReference>
<keyword evidence="2" id="KW-0479">Metal-binding</keyword>
<feature type="binding site" evidence="2">
    <location>
        <position position="74"/>
    </location>
    <ligand>
        <name>Fe cation</name>
        <dbReference type="ChEBI" id="CHEBI:24875"/>
    </ligand>
</feature>
<dbReference type="SUPFAM" id="SSF51182">
    <property type="entry name" value="RmlC-like cupins"/>
    <property type="match status" value="1"/>
</dbReference>
<sequence>MTSAIGSAILSIKPLPPGPMPTLDPFLFCVYHKDQYPPGNANMEAPRMGDGSDFDPKAAYRMYHGETVPGFPQHPHRGFETITATIDGIIDHADSVGNAGRYGMGDVQWMTAGKGCVHSEMFPLIEQNRDNPMRFFQIWLNLPSRNKMADPGFAMFWADSVPKYISDDEKSSVTVWAGSYFGVKSNNPPPSASWASDPRNDVAVLHMTLQPGGKLTLPVARGGPEINRSLFYIEGDSNAVKVDGREIAQQVVIHVMADRDLQLEMSESAKTPGQFLMLQGRPINEPVAQHGPFVMNSRAEIQQAFEDYQRTQFGGWPWPRDDMVFAKEKSRFAKLNGTETFPADATCSLRNN</sequence>
<evidence type="ECO:0000256" key="3">
    <source>
        <dbReference type="RuleBase" id="RU003457"/>
    </source>
</evidence>
<dbReference type="InterPro" id="IPR008778">
    <property type="entry name" value="Pirin_C_dom"/>
</dbReference>
<comment type="similarity">
    <text evidence="1 3">Belongs to the pirin family.</text>
</comment>
<keyword evidence="2" id="KW-0408">Iron</keyword>
<protein>
    <recommendedName>
        <fullName evidence="7">Pirin</fullName>
    </recommendedName>
</protein>
<dbReference type="PANTHER" id="PTHR13903">
    <property type="entry name" value="PIRIN-RELATED"/>
    <property type="match status" value="1"/>
</dbReference>
<feature type="binding site" evidence="2">
    <location>
        <position position="76"/>
    </location>
    <ligand>
        <name>Fe cation</name>
        <dbReference type="ChEBI" id="CHEBI:24875"/>
    </ligand>
</feature>
<evidence type="ECO:0000256" key="2">
    <source>
        <dbReference type="PIRSR" id="PIRSR006232-1"/>
    </source>
</evidence>
<feature type="binding site" evidence="2">
    <location>
        <position position="120"/>
    </location>
    <ligand>
        <name>Fe cation</name>
        <dbReference type="ChEBI" id="CHEBI:24875"/>
    </ligand>
</feature>
<dbReference type="Proteomes" id="UP000836788">
    <property type="component" value="Chromosome 9"/>
</dbReference>
<dbReference type="EMBL" id="OU594950">
    <property type="protein sequence ID" value="CAG9294637.1"/>
    <property type="molecule type" value="Genomic_DNA"/>
</dbReference>
<evidence type="ECO:0000259" key="4">
    <source>
        <dbReference type="Pfam" id="PF02678"/>
    </source>
</evidence>
<dbReference type="AlphaFoldDB" id="A0A8J9TG91"/>
<dbReference type="GO" id="GO:0046872">
    <property type="term" value="F:metal ion binding"/>
    <property type="evidence" value="ECO:0007669"/>
    <property type="project" value="UniProtKB-KW"/>
</dbReference>
<accession>A0A8J9TG91</accession>
<organism evidence="6">
    <name type="scientific">Phaeodactylum tricornutum</name>
    <name type="common">Diatom</name>
    <dbReference type="NCBI Taxonomy" id="2850"/>
    <lineage>
        <taxon>Eukaryota</taxon>
        <taxon>Sar</taxon>
        <taxon>Stramenopiles</taxon>
        <taxon>Ochrophyta</taxon>
        <taxon>Bacillariophyta</taxon>
        <taxon>Bacillariophyceae</taxon>
        <taxon>Bacillariophycidae</taxon>
        <taxon>Naviculales</taxon>
        <taxon>Phaeodactylaceae</taxon>
        <taxon>Phaeodactylum</taxon>
    </lineage>
</organism>
<evidence type="ECO:0000256" key="1">
    <source>
        <dbReference type="ARBA" id="ARBA00008416"/>
    </source>
</evidence>
<dbReference type="InterPro" id="IPR011051">
    <property type="entry name" value="RmlC_Cupin_sf"/>
</dbReference>